<dbReference type="GO" id="GO:0044718">
    <property type="term" value="P:siderophore transmembrane transport"/>
    <property type="evidence" value="ECO:0007669"/>
    <property type="project" value="TreeGrafter"/>
</dbReference>
<keyword evidence="7 10" id="KW-0472">Membrane</keyword>
<dbReference type="InterPro" id="IPR012910">
    <property type="entry name" value="Plug_dom"/>
</dbReference>
<dbReference type="GO" id="GO:0009279">
    <property type="term" value="C:cell outer membrane"/>
    <property type="evidence" value="ECO:0007669"/>
    <property type="project" value="UniProtKB-SubCell"/>
</dbReference>
<evidence type="ECO:0000259" key="12">
    <source>
        <dbReference type="Pfam" id="PF00593"/>
    </source>
</evidence>
<dbReference type="Gene3D" id="2.40.170.20">
    <property type="entry name" value="TonB-dependent receptor, beta-barrel domain"/>
    <property type="match status" value="1"/>
</dbReference>
<evidence type="ECO:0000256" key="6">
    <source>
        <dbReference type="ARBA" id="ARBA00023077"/>
    </source>
</evidence>
<dbReference type="InterPro" id="IPR037066">
    <property type="entry name" value="Plug_dom_sf"/>
</dbReference>
<reference evidence="14 15" key="1">
    <citation type="submission" date="2017-06" db="EMBL/GenBank/DDBJ databases">
        <title>Raineya orbicola gen. nov., sp. nov. a slightly thermophilic bacterium of the phylum Bacteroidetes and the description of Raineyaceae fam. nov.</title>
        <authorList>
            <person name="Albuquerque L."/>
            <person name="Polonia A.R.M."/>
            <person name="Barroso C."/>
            <person name="Froufe H.J.C."/>
            <person name="Lage O."/>
            <person name="Lobo-Da-Cunha A."/>
            <person name="Egas C."/>
            <person name="Da Costa M.S."/>
        </authorList>
    </citation>
    <scope>NUCLEOTIDE SEQUENCE [LARGE SCALE GENOMIC DNA]</scope>
    <source>
        <strain evidence="14 15">SPSPC-11</strain>
    </source>
</reference>
<dbReference type="InterPro" id="IPR039426">
    <property type="entry name" value="TonB-dep_rcpt-like"/>
</dbReference>
<dbReference type="Gene3D" id="2.170.130.10">
    <property type="entry name" value="TonB-dependent receptor, plug domain"/>
    <property type="match status" value="1"/>
</dbReference>
<dbReference type="OrthoDB" id="1109239at2"/>
<keyword evidence="15" id="KW-1185">Reference proteome</keyword>
<dbReference type="RefSeq" id="WP_101359838.1">
    <property type="nucleotide sequence ID" value="NZ_NKXO01000063.1"/>
</dbReference>
<dbReference type="Pfam" id="PF07715">
    <property type="entry name" value="Plug"/>
    <property type="match status" value="1"/>
</dbReference>
<name>A0A2N3I348_9BACT</name>
<dbReference type="InterPro" id="IPR000531">
    <property type="entry name" value="Beta-barrel_TonB"/>
</dbReference>
<proteinExistence type="inferred from homology"/>
<keyword evidence="3 10" id="KW-1134">Transmembrane beta strand</keyword>
<evidence type="ECO:0000256" key="3">
    <source>
        <dbReference type="ARBA" id="ARBA00022452"/>
    </source>
</evidence>
<comment type="caution">
    <text evidence="14">The sequence shown here is derived from an EMBL/GenBank/DDBJ whole genome shotgun (WGS) entry which is preliminary data.</text>
</comment>
<gene>
    <name evidence="14" type="ORF">Rain11_2580</name>
</gene>
<dbReference type="Pfam" id="PF00593">
    <property type="entry name" value="TonB_dep_Rec_b-barrel"/>
    <property type="match status" value="1"/>
</dbReference>
<evidence type="ECO:0000256" key="4">
    <source>
        <dbReference type="ARBA" id="ARBA00022692"/>
    </source>
</evidence>
<keyword evidence="8 14" id="KW-0675">Receptor</keyword>
<keyword evidence="4 10" id="KW-0812">Transmembrane</keyword>
<evidence type="ECO:0000256" key="5">
    <source>
        <dbReference type="ARBA" id="ARBA00022729"/>
    </source>
</evidence>
<keyword evidence="5" id="KW-0732">Signal</keyword>
<evidence type="ECO:0000256" key="9">
    <source>
        <dbReference type="ARBA" id="ARBA00023237"/>
    </source>
</evidence>
<evidence type="ECO:0000256" key="7">
    <source>
        <dbReference type="ARBA" id="ARBA00023136"/>
    </source>
</evidence>
<dbReference type="PROSITE" id="PS52016">
    <property type="entry name" value="TONB_DEPENDENT_REC_3"/>
    <property type="match status" value="1"/>
</dbReference>
<dbReference type="PANTHER" id="PTHR30069:SF29">
    <property type="entry name" value="HEMOGLOBIN AND HEMOGLOBIN-HAPTOGLOBIN-BINDING PROTEIN 1-RELATED"/>
    <property type="match status" value="1"/>
</dbReference>
<feature type="domain" description="TonB-dependent receptor plug" evidence="13">
    <location>
        <begin position="53"/>
        <end position="155"/>
    </location>
</feature>
<keyword evidence="9 10" id="KW-0998">Cell outer membrane</keyword>
<protein>
    <submittedName>
        <fullName evidence="14">TonB-dependent Receptor Plug Domain</fullName>
    </submittedName>
</protein>
<keyword evidence="2 10" id="KW-0813">Transport</keyword>
<evidence type="ECO:0000313" key="15">
    <source>
        <dbReference type="Proteomes" id="UP000233387"/>
    </source>
</evidence>
<dbReference type="Proteomes" id="UP000233387">
    <property type="component" value="Unassembled WGS sequence"/>
</dbReference>
<dbReference type="InterPro" id="IPR036942">
    <property type="entry name" value="Beta-barrel_TonB_sf"/>
</dbReference>
<evidence type="ECO:0000256" key="2">
    <source>
        <dbReference type="ARBA" id="ARBA00022448"/>
    </source>
</evidence>
<evidence type="ECO:0000256" key="1">
    <source>
        <dbReference type="ARBA" id="ARBA00004571"/>
    </source>
</evidence>
<dbReference type="EMBL" id="NKXO01000063">
    <property type="protein sequence ID" value="PKQ64716.1"/>
    <property type="molecule type" value="Genomic_DNA"/>
</dbReference>
<organism evidence="14 15">
    <name type="scientific">Raineya orbicola</name>
    <dbReference type="NCBI Taxonomy" id="2016530"/>
    <lineage>
        <taxon>Bacteria</taxon>
        <taxon>Pseudomonadati</taxon>
        <taxon>Bacteroidota</taxon>
        <taxon>Cytophagia</taxon>
        <taxon>Cytophagales</taxon>
        <taxon>Raineyaceae</taxon>
        <taxon>Raineya</taxon>
    </lineage>
</organism>
<accession>A0A2N3I348</accession>
<dbReference type="PANTHER" id="PTHR30069">
    <property type="entry name" value="TONB-DEPENDENT OUTER MEMBRANE RECEPTOR"/>
    <property type="match status" value="1"/>
</dbReference>
<keyword evidence="6 11" id="KW-0798">TonB box</keyword>
<dbReference type="AlphaFoldDB" id="A0A2N3I348"/>
<dbReference type="GO" id="GO:0015344">
    <property type="term" value="F:siderophore uptake transmembrane transporter activity"/>
    <property type="evidence" value="ECO:0007669"/>
    <property type="project" value="TreeGrafter"/>
</dbReference>
<comment type="similarity">
    <text evidence="10 11">Belongs to the TonB-dependent receptor family.</text>
</comment>
<comment type="subcellular location">
    <subcellularLocation>
        <location evidence="1 10">Cell outer membrane</location>
        <topology evidence="1 10">Multi-pass membrane protein</topology>
    </subcellularLocation>
</comment>
<sequence>MRKSYAKLYLIATSWIGVIMPVIAQQSDTLQKKETEIEQIVVTATRTERIIASLPLPTQIVSAKTIQLTALSRLNEIIQEQTGLLTIPDFGGGEGIQLQGLDAAYTMILIDGQPLVGRRAGTLDLSRITLHNIERIEIVKGASSSLYGSEALAGVVNIITKKIHTDSIFKGGCSYRIASFATHDASATLQIGKKKMGLDLFANYFASKGYNLSNNDYLQTVEPFQNITLQPKIQINIAPQWQLTFNNRFYSQSQDYKAIIANERMKGETKSQEWNHSLLVEQKINDKWRMNYDFYGTNFRFDEYLNNSQNQLFEQNFYNQWFIRPEVRSHWRVGQNTLTTGIGLTYETLERTYFSQKATLQAQYLLAQYEWFWKNKWNFLAGFRYDHHLQYQSQCSPKLAINYQLKDNWFLKSSLGYGYKAPDLRQLYFDFTNSAVGYAVFGYNVAENKIRLLQEQGQIVFVREGADFSTPLKPESSFNYNLGTYFEKKTWSIDCNIFYNQIRNLIDTRAVAQLANGQNVFSYFNVNYKSNLLFSRDLNKKT</sequence>
<evidence type="ECO:0000256" key="8">
    <source>
        <dbReference type="ARBA" id="ARBA00023170"/>
    </source>
</evidence>
<evidence type="ECO:0000256" key="11">
    <source>
        <dbReference type="RuleBase" id="RU003357"/>
    </source>
</evidence>
<evidence type="ECO:0000313" key="14">
    <source>
        <dbReference type="EMBL" id="PKQ64716.1"/>
    </source>
</evidence>
<dbReference type="SUPFAM" id="SSF56935">
    <property type="entry name" value="Porins"/>
    <property type="match status" value="1"/>
</dbReference>
<evidence type="ECO:0000259" key="13">
    <source>
        <dbReference type="Pfam" id="PF07715"/>
    </source>
</evidence>
<feature type="domain" description="TonB-dependent receptor-like beta-barrel" evidence="12">
    <location>
        <begin position="246"/>
        <end position="527"/>
    </location>
</feature>
<evidence type="ECO:0000256" key="10">
    <source>
        <dbReference type="PROSITE-ProRule" id="PRU01360"/>
    </source>
</evidence>